<comment type="cofactor">
    <cofactor evidence="10">
        <name>Fe cation</name>
        <dbReference type="ChEBI" id="CHEBI:24875"/>
    </cofactor>
    <text evidence="10">Binds 1 Fe cation per subunit.</text>
</comment>
<feature type="binding site" evidence="9">
    <location>
        <position position="88"/>
    </location>
    <ligand>
        <name>Fe cation</name>
        <dbReference type="ChEBI" id="CHEBI:24875"/>
        <note>catalytic</note>
    </ligand>
</feature>
<evidence type="ECO:0000256" key="10">
    <source>
        <dbReference type="RuleBase" id="RU366010"/>
    </source>
</evidence>
<dbReference type="Proteomes" id="UP000014760">
    <property type="component" value="Unassembled WGS sequence"/>
</dbReference>
<reference evidence="12" key="3">
    <citation type="submission" date="2015-06" db="UniProtKB">
        <authorList>
            <consortium name="EnsemblMetazoa"/>
        </authorList>
    </citation>
    <scope>IDENTIFICATION</scope>
</reference>
<dbReference type="InterPro" id="IPR011051">
    <property type="entry name" value="RmlC_Cupin_sf"/>
</dbReference>
<evidence type="ECO:0000313" key="11">
    <source>
        <dbReference type="EMBL" id="ELT93169.1"/>
    </source>
</evidence>
<keyword evidence="4 9" id="KW-0479">Metal-binding</keyword>
<evidence type="ECO:0000256" key="8">
    <source>
        <dbReference type="ARBA" id="ARBA00023004"/>
    </source>
</evidence>
<name>R7THH5_CAPTE</name>
<dbReference type="Gene3D" id="2.60.120.10">
    <property type="entry name" value="Jelly Rolls"/>
    <property type="match status" value="1"/>
</dbReference>
<dbReference type="HOGENOM" id="CLU_079443_1_1_1"/>
<comment type="catalytic activity">
    <reaction evidence="10">
        <text>L-cysteine + O2 = 3-sulfino-L-alanine + H(+)</text>
        <dbReference type="Rhea" id="RHEA:20441"/>
        <dbReference type="ChEBI" id="CHEBI:15378"/>
        <dbReference type="ChEBI" id="CHEBI:15379"/>
        <dbReference type="ChEBI" id="CHEBI:35235"/>
        <dbReference type="ChEBI" id="CHEBI:61085"/>
        <dbReference type="EC" id="1.13.11.20"/>
    </reaction>
</comment>
<dbReference type="Pfam" id="PF05995">
    <property type="entry name" value="CDO_I"/>
    <property type="match status" value="1"/>
</dbReference>
<dbReference type="AlphaFoldDB" id="R7THH5"/>
<dbReference type="GO" id="GO:0019448">
    <property type="term" value="P:L-cysteine catabolic process"/>
    <property type="evidence" value="ECO:0007669"/>
    <property type="project" value="TreeGrafter"/>
</dbReference>
<dbReference type="GO" id="GO:0017172">
    <property type="term" value="F:cysteine dioxygenase activity"/>
    <property type="evidence" value="ECO:0007669"/>
    <property type="project" value="UniProtKB-UniRule"/>
</dbReference>
<reference evidence="11 13" key="2">
    <citation type="journal article" date="2013" name="Nature">
        <title>Insights into bilaterian evolution from three spiralian genomes.</title>
        <authorList>
            <person name="Simakov O."/>
            <person name="Marletaz F."/>
            <person name="Cho S.J."/>
            <person name="Edsinger-Gonzales E."/>
            <person name="Havlak P."/>
            <person name="Hellsten U."/>
            <person name="Kuo D.H."/>
            <person name="Larsson T."/>
            <person name="Lv J."/>
            <person name="Arendt D."/>
            <person name="Savage R."/>
            <person name="Osoegawa K."/>
            <person name="de Jong P."/>
            <person name="Grimwood J."/>
            <person name="Chapman J.A."/>
            <person name="Shapiro H."/>
            <person name="Aerts A."/>
            <person name="Otillar R.P."/>
            <person name="Terry A.Y."/>
            <person name="Boore J.L."/>
            <person name="Grigoriev I.V."/>
            <person name="Lindberg D.R."/>
            <person name="Seaver E.C."/>
            <person name="Weisblat D.A."/>
            <person name="Putnam N.H."/>
            <person name="Rokhsar D.S."/>
        </authorList>
    </citation>
    <scope>NUCLEOTIDE SEQUENCE</scope>
    <source>
        <strain evidence="11 13">I ESC-2004</strain>
    </source>
</reference>
<dbReference type="SUPFAM" id="SSF51182">
    <property type="entry name" value="RmlC-like cupins"/>
    <property type="match status" value="1"/>
</dbReference>
<dbReference type="CDD" id="cd10548">
    <property type="entry name" value="cupin_CDO"/>
    <property type="match status" value="1"/>
</dbReference>
<dbReference type="PANTHER" id="PTHR12918">
    <property type="entry name" value="CYSTEINE DIOXYGENASE"/>
    <property type="match status" value="1"/>
</dbReference>
<organism evidence="11">
    <name type="scientific">Capitella teleta</name>
    <name type="common">Polychaete worm</name>
    <dbReference type="NCBI Taxonomy" id="283909"/>
    <lineage>
        <taxon>Eukaryota</taxon>
        <taxon>Metazoa</taxon>
        <taxon>Spiralia</taxon>
        <taxon>Lophotrochozoa</taxon>
        <taxon>Annelida</taxon>
        <taxon>Polychaeta</taxon>
        <taxon>Sedentaria</taxon>
        <taxon>Scolecida</taxon>
        <taxon>Capitellidae</taxon>
        <taxon>Capitella</taxon>
    </lineage>
</organism>
<evidence type="ECO:0000256" key="2">
    <source>
        <dbReference type="ARBA" id="ARBA00006622"/>
    </source>
</evidence>
<evidence type="ECO:0000256" key="5">
    <source>
        <dbReference type="ARBA" id="ARBA00022784"/>
    </source>
</evidence>
<dbReference type="OMA" id="CAYINXT"/>
<evidence type="ECO:0000256" key="3">
    <source>
        <dbReference type="ARBA" id="ARBA00013133"/>
    </source>
</evidence>
<dbReference type="STRING" id="283909.R7THH5"/>
<evidence type="ECO:0000256" key="9">
    <source>
        <dbReference type="PIRSR" id="PIRSR610300-51"/>
    </source>
</evidence>
<reference evidence="13" key="1">
    <citation type="submission" date="2012-12" db="EMBL/GenBank/DDBJ databases">
        <authorList>
            <person name="Hellsten U."/>
            <person name="Grimwood J."/>
            <person name="Chapman J.A."/>
            <person name="Shapiro H."/>
            <person name="Aerts A."/>
            <person name="Otillar R.P."/>
            <person name="Terry A.Y."/>
            <person name="Boore J.L."/>
            <person name="Simakov O."/>
            <person name="Marletaz F."/>
            <person name="Cho S.-J."/>
            <person name="Edsinger-Gonzales E."/>
            <person name="Havlak P."/>
            <person name="Kuo D.-H."/>
            <person name="Larsson T."/>
            <person name="Lv J."/>
            <person name="Arendt D."/>
            <person name="Savage R."/>
            <person name="Osoegawa K."/>
            <person name="de Jong P."/>
            <person name="Lindberg D.R."/>
            <person name="Seaver E.C."/>
            <person name="Weisblat D.A."/>
            <person name="Putnam N.H."/>
            <person name="Grigoriev I.V."/>
            <person name="Rokhsar D.S."/>
        </authorList>
    </citation>
    <scope>NUCLEOTIDE SEQUENCE</scope>
    <source>
        <strain evidence="13">I ESC-2004</strain>
    </source>
</reference>
<dbReference type="EnsemblMetazoa" id="CapteT77126">
    <property type="protein sequence ID" value="CapteP77126"/>
    <property type="gene ID" value="CapteG77126"/>
</dbReference>
<comment type="pathway">
    <text evidence="1 10">Organosulfur biosynthesis; taurine biosynthesis; hypotaurine from L-cysteine: step 1/2.</text>
</comment>
<comment type="similarity">
    <text evidence="2 10">Belongs to the cysteine dioxygenase family.</text>
</comment>
<evidence type="ECO:0000256" key="4">
    <source>
        <dbReference type="ARBA" id="ARBA00022723"/>
    </source>
</evidence>
<keyword evidence="6 10" id="KW-0223">Dioxygenase</keyword>
<keyword evidence="13" id="KW-1185">Reference proteome</keyword>
<dbReference type="OrthoDB" id="543511at2759"/>
<sequence>MPYPGCIKSTSLHDLQWKLRDAFEKEKVDMEFVKALLGRYKSKQEEWEKYVTMHPDYYTRNLVDAGNGAYNLTVLCLGAGQGIAIHNHPLSNSFVKILSGVLVETQFEYPVSETTLKQTSLKEYGTDAVTFINDHIGVHRLENPSQTDPCISLNLNYPPFLLCSTFDEVTG</sequence>
<feature type="non-terminal residue" evidence="11">
    <location>
        <position position="171"/>
    </location>
</feature>
<protein>
    <recommendedName>
        <fullName evidence="3 10">Cysteine dioxygenase</fullName>
        <ecNumber evidence="3 10">1.13.11.20</ecNumber>
    </recommendedName>
</protein>
<evidence type="ECO:0000313" key="12">
    <source>
        <dbReference type="EnsemblMetazoa" id="CapteP77126"/>
    </source>
</evidence>
<dbReference type="UniPathway" id="UPA00012">
    <property type="reaction ID" value="UER00537"/>
</dbReference>
<dbReference type="GO" id="GO:0042412">
    <property type="term" value="P:taurine biosynthetic process"/>
    <property type="evidence" value="ECO:0007669"/>
    <property type="project" value="UniProtKB-UniRule"/>
</dbReference>
<gene>
    <name evidence="11" type="ORF">CAPTEDRAFT_77126</name>
</gene>
<keyword evidence="7 10" id="KW-0560">Oxidoreductase</keyword>
<feature type="binding site" evidence="9">
    <location>
        <position position="139"/>
    </location>
    <ligand>
        <name>Fe cation</name>
        <dbReference type="ChEBI" id="CHEBI:24875"/>
        <note>catalytic</note>
    </ligand>
</feature>
<dbReference type="InterPro" id="IPR010300">
    <property type="entry name" value="CDO_1"/>
</dbReference>
<keyword evidence="8 9" id="KW-0408">Iron</keyword>
<accession>R7THH5</accession>
<feature type="binding site" evidence="9">
    <location>
        <position position="86"/>
    </location>
    <ligand>
        <name>Fe cation</name>
        <dbReference type="ChEBI" id="CHEBI:24875"/>
        <note>catalytic</note>
    </ligand>
</feature>
<evidence type="ECO:0000256" key="1">
    <source>
        <dbReference type="ARBA" id="ARBA00004759"/>
    </source>
</evidence>
<evidence type="ECO:0000313" key="13">
    <source>
        <dbReference type="Proteomes" id="UP000014760"/>
    </source>
</evidence>
<proteinExistence type="inferred from homology"/>
<dbReference type="EC" id="1.13.11.20" evidence="3 10"/>
<keyword evidence="5" id="KW-0883">Thioether bond</keyword>
<dbReference type="GO" id="GO:0008198">
    <property type="term" value="F:ferrous iron binding"/>
    <property type="evidence" value="ECO:0007669"/>
    <property type="project" value="TreeGrafter"/>
</dbReference>
<dbReference type="EMBL" id="AMQN01002685">
    <property type="status" value="NOT_ANNOTATED_CDS"/>
    <property type="molecule type" value="Genomic_DNA"/>
</dbReference>
<evidence type="ECO:0000256" key="6">
    <source>
        <dbReference type="ARBA" id="ARBA00022964"/>
    </source>
</evidence>
<dbReference type="PANTHER" id="PTHR12918:SF1">
    <property type="entry name" value="CYSTEINE DIOXYGENASE TYPE 1"/>
    <property type="match status" value="1"/>
</dbReference>
<dbReference type="InterPro" id="IPR014710">
    <property type="entry name" value="RmlC-like_jellyroll"/>
</dbReference>
<dbReference type="EMBL" id="KB309853">
    <property type="protein sequence ID" value="ELT93169.1"/>
    <property type="molecule type" value="Genomic_DNA"/>
</dbReference>
<evidence type="ECO:0000256" key="7">
    <source>
        <dbReference type="ARBA" id="ARBA00023002"/>
    </source>
</evidence>